<organism evidence="2 3">
    <name type="scientific">Butyricicoccus pullicaecorum</name>
    <dbReference type="NCBI Taxonomy" id="501571"/>
    <lineage>
        <taxon>Bacteria</taxon>
        <taxon>Bacillati</taxon>
        <taxon>Bacillota</taxon>
        <taxon>Clostridia</taxon>
        <taxon>Eubacteriales</taxon>
        <taxon>Butyricicoccaceae</taxon>
        <taxon>Butyricicoccus</taxon>
    </lineage>
</organism>
<gene>
    <name evidence="2" type="ORF">B5F17_09345</name>
</gene>
<keyword evidence="1" id="KW-0472">Membrane</keyword>
<keyword evidence="1" id="KW-1133">Transmembrane helix</keyword>
<dbReference type="Proteomes" id="UP000195897">
    <property type="component" value="Unassembled WGS sequence"/>
</dbReference>
<name>A0A1Y4L6X5_9FIRM</name>
<evidence type="ECO:0000313" key="2">
    <source>
        <dbReference type="EMBL" id="OUP52456.1"/>
    </source>
</evidence>
<reference evidence="3" key="1">
    <citation type="submission" date="2017-04" db="EMBL/GenBank/DDBJ databases">
        <title>Function of individual gut microbiota members based on whole genome sequencing of pure cultures obtained from chicken caecum.</title>
        <authorList>
            <person name="Medvecky M."/>
            <person name="Cejkova D."/>
            <person name="Polansky O."/>
            <person name="Karasova D."/>
            <person name="Kubasova T."/>
            <person name="Cizek A."/>
            <person name="Rychlik I."/>
        </authorList>
    </citation>
    <scope>NUCLEOTIDE SEQUENCE [LARGE SCALE GENOMIC DNA]</scope>
    <source>
        <strain evidence="3">An180</strain>
    </source>
</reference>
<evidence type="ECO:0000313" key="3">
    <source>
        <dbReference type="Proteomes" id="UP000195897"/>
    </source>
</evidence>
<evidence type="ECO:0000256" key="1">
    <source>
        <dbReference type="SAM" id="Phobius"/>
    </source>
</evidence>
<dbReference type="InterPro" id="IPR021359">
    <property type="entry name" value="DUF2812"/>
</dbReference>
<dbReference type="CDD" id="cd03493">
    <property type="entry name" value="SQR_QFR_TM"/>
    <property type="match status" value="1"/>
</dbReference>
<feature type="transmembrane region" description="Helical" evidence="1">
    <location>
        <begin position="207"/>
        <end position="228"/>
    </location>
</feature>
<accession>A0A1Y4L6X5</accession>
<feature type="transmembrane region" description="Helical" evidence="1">
    <location>
        <begin position="167"/>
        <end position="187"/>
    </location>
</feature>
<feature type="transmembrane region" description="Helical" evidence="1">
    <location>
        <begin position="131"/>
        <end position="155"/>
    </location>
</feature>
<dbReference type="Pfam" id="PF11193">
    <property type="entry name" value="DUF2812"/>
    <property type="match status" value="1"/>
</dbReference>
<sequence length="385" mass="45246">MPHDTGYPAVLRGRRQAVMRAIRMISTEIYEPRGTEAYLEEMGRKGYHLDAAGKLLFYFKRTEPQDMRYRVEYWQDELPDELIAQYKDCGWEYVAETQRHVYIFRAPSGTPLPEPYDWEQRRDQYRRYMRTAVWLNVILAVIVLAVIIGLCIWAGVEAYFDPKGSWWLTITTAALILACVYTVFQVVHARRYWKSMGKAEHTRSRRLYRVGCWLAVLGVVVYLGALGAQFANLFRQSVHDPANFVPLTQMSEQLDAKDLPYFTLEDLGRPDGETWEQMSGVYPHQPLTRTQYSWYTMTPYADKEQRLRLDYYEVSLPLLDRALLASIRSDYMERTETDRFDTLYRDAEENYLRMTARLGRKVVDMSYTGNNPDKAEALFYETFGR</sequence>
<dbReference type="EMBL" id="NFKK01000010">
    <property type="protein sequence ID" value="OUP52456.1"/>
    <property type="molecule type" value="Genomic_DNA"/>
</dbReference>
<protein>
    <recommendedName>
        <fullName evidence="4">DUF2812 domain-containing protein</fullName>
    </recommendedName>
</protein>
<comment type="caution">
    <text evidence="2">The sequence shown here is derived from an EMBL/GenBank/DDBJ whole genome shotgun (WGS) entry which is preliminary data.</text>
</comment>
<proteinExistence type="predicted"/>
<dbReference type="AlphaFoldDB" id="A0A1Y4L6X5"/>
<keyword evidence="1" id="KW-0812">Transmembrane</keyword>
<evidence type="ECO:0008006" key="4">
    <source>
        <dbReference type="Google" id="ProtNLM"/>
    </source>
</evidence>